<organism evidence="2 3">
    <name type="scientific">Rarobacter faecitabidus</name>
    <dbReference type="NCBI Taxonomy" id="13243"/>
    <lineage>
        <taxon>Bacteria</taxon>
        <taxon>Bacillati</taxon>
        <taxon>Actinomycetota</taxon>
        <taxon>Actinomycetes</taxon>
        <taxon>Micrococcales</taxon>
        <taxon>Rarobacteraceae</taxon>
        <taxon>Rarobacter</taxon>
    </lineage>
</organism>
<dbReference type="AlphaFoldDB" id="A0A542ZWW6"/>
<gene>
    <name evidence="2" type="ORF">FB461_1376</name>
</gene>
<dbReference type="PROSITE" id="PS51186">
    <property type="entry name" value="GNAT"/>
    <property type="match status" value="1"/>
</dbReference>
<dbReference type="RefSeq" id="WP_142120098.1">
    <property type="nucleotide sequence ID" value="NZ_BAAASV010000001.1"/>
</dbReference>
<dbReference type="CDD" id="cd04301">
    <property type="entry name" value="NAT_SF"/>
    <property type="match status" value="1"/>
</dbReference>
<keyword evidence="2" id="KW-0808">Transferase</keyword>
<dbReference type="OrthoDB" id="9814648at2"/>
<evidence type="ECO:0000259" key="1">
    <source>
        <dbReference type="PROSITE" id="PS51186"/>
    </source>
</evidence>
<dbReference type="PANTHER" id="PTHR43415:SF3">
    <property type="entry name" value="GNAT-FAMILY ACETYLTRANSFERASE"/>
    <property type="match status" value="1"/>
</dbReference>
<keyword evidence="3" id="KW-1185">Reference proteome</keyword>
<dbReference type="PANTHER" id="PTHR43415">
    <property type="entry name" value="SPERMIDINE N(1)-ACETYLTRANSFERASE"/>
    <property type="match status" value="1"/>
</dbReference>
<evidence type="ECO:0000313" key="2">
    <source>
        <dbReference type="EMBL" id="TQL64853.1"/>
    </source>
</evidence>
<reference evidence="2 3" key="1">
    <citation type="submission" date="2019-06" db="EMBL/GenBank/DDBJ databases">
        <title>Sequencing the genomes of 1000 actinobacteria strains.</title>
        <authorList>
            <person name="Klenk H.-P."/>
        </authorList>
    </citation>
    <scope>NUCLEOTIDE SEQUENCE [LARGE SCALE GENOMIC DNA]</scope>
    <source>
        <strain evidence="2 3">DSM 4813</strain>
    </source>
</reference>
<proteinExistence type="predicted"/>
<name>A0A542ZWW6_RARFA</name>
<dbReference type="EMBL" id="VFOS01000001">
    <property type="protein sequence ID" value="TQL64853.1"/>
    <property type="molecule type" value="Genomic_DNA"/>
</dbReference>
<dbReference type="SUPFAM" id="SSF55729">
    <property type="entry name" value="Acyl-CoA N-acyltransferases (Nat)"/>
    <property type="match status" value="1"/>
</dbReference>
<feature type="domain" description="N-acetyltransferase" evidence="1">
    <location>
        <begin position="12"/>
        <end position="178"/>
    </location>
</feature>
<sequence length="198" mass="21877">MTSGPTLEGELICLRPLRSSDRDALWEAAQDPVTSRLTGLVPAATRELFDAWASRLADRSDRVDFAITTPTCDDLIGHAVLTQIDENAGRADMRMSMLPGFRGRGYGREAVFRILELAFAGRPEGFGLHRVGLVVLALNPRAKELYESFGFKEEGVLRDYARDDERYTDGIVMSLLADEFQPDAAIYAPRLSAPRGAQ</sequence>
<dbReference type="Gene3D" id="3.40.630.30">
    <property type="match status" value="1"/>
</dbReference>
<dbReference type="Pfam" id="PF13302">
    <property type="entry name" value="Acetyltransf_3"/>
    <property type="match status" value="1"/>
</dbReference>
<comment type="caution">
    <text evidence="2">The sequence shown here is derived from an EMBL/GenBank/DDBJ whole genome shotgun (WGS) entry which is preliminary data.</text>
</comment>
<dbReference type="Proteomes" id="UP000315389">
    <property type="component" value="Unassembled WGS sequence"/>
</dbReference>
<accession>A0A542ZWW6</accession>
<dbReference type="InterPro" id="IPR000182">
    <property type="entry name" value="GNAT_dom"/>
</dbReference>
<dbReference type="InterPro" id="IPR016181">
    <property type="entry name" value="Acyl_CoA_acyltransferase"/>
</dbReference>
<dbReference type="GO" id="GO:0016747">
    <property type="term" value="F:acyltransferase activity, transferring groups other than amino-acyl groups"/>
    <property type="evidence" value="ECO:0007669"/>
    <property type="project" value="InterPro"/>
</dbReference>
<evidence type="ECO:0000313" key="3">
    <source>
        <dbReference type="Proteomes" id="UP000315389"/>
    </source>
</evidence>
<protein>
    <submittedName>
        <fullName evidence="2">RimJ/RimL family protein N-acetyltransferase</fullName>
    </submittedName>
</protein>